<comment type="caution">
    <text evidence="2">The sequence shown here is derived from an EMBL/GenBank/DDBJ whole genome shotgun (WGS) entry which is preliminary data.</text>
</comment>
<reference evidence="2 3" key="1">
    <citation type="submission" date="2022-07" db="EMBL/GenBank/DDBJ databases">
        <title>Bombella genomes.</title>
        <authorList>
            <person name="Harer L."/>
            <person name="Styblova S."/>
            <person name="Ehrmann M."/>
        </authorList>
    </citation>
    <scope>NUCLEOTIDE SEQUENCE [LARGE SCALE GENOMIC DNA]</scope>
    <source>
        <strain evidence="2 3">TMW 2.2558</strain>
    </source>
</reference>
<keyword evidence="1" id="KW-0732">Signal</keyword>
<evidence type="ECO:0000313" key="2">
    <source>
        <dbReference type="EMBL" id="MCX5614809.1"/>
    </source>
</evidence>
<evidence type="ECO:0000256" key="1">
    <source>
        <dbReference type="SAM" id="SignalP"/>
    </source>
</evidence>
<name>A0ABT3W8T6_9PROT</name>
<accession>A0ABT3W8T6</accession>
<feature type="chain" id="PRO_5046861843" evidence="1">
    <location>
        <begin position="28"/>
        <end position="125"/>
    </location>
</feature>
<sequence>MRLWRKWARIAAECWGATLFAASTAMAQGSFALPASGIKASYSPLAIPTYFKPIDVSLETLLNQRYAVVAAHVGGGEEVLVLAQKTLPSVPDRVAICALTMPNPAADQTIVTSRCWALNHFDKGQ</sequence>
<protein>
    <submittedName>
        <fullName evidence="2">Uncharacterized protein</fullName>
    </submittedName>
</protein>
<dbReference type="EMBL" id="JANIDW010000002">
    <property type="protein sequence ID" value="MCX5614809.1"/>
    <property type="molecule type" value="Genomic_DNA"/>
</dbReference>
<feature type="signal peptide" evidence="1">
    <location>
        <begin position="1"/>
        <end position="27"/>
    </location>
</feature>
<keyword evidence="3" id="KW-1185">Reference proteome</keyword>
<dbReference type="Proteomes" id="UP001165648">
    <property type="component" value="Unassembled WGS sequence"/>
</dbReference>
<organism evidence="2 3">
    <name type="scientific">Bombella saccharophila</name>
    <dbReference type="NCBI Taxonomy" id="2967338"/>
    <lineage>
        <taxon>Bacteria</taxon>
        <taxon>Pseudomonadati</taxon>
        <taxon>Pseudomonadota</taxon>
        <taxon>Alphaproteobacteria</taxon>
        <taxon>Acetobacterales</taxon>
        <taxon>Acetobacteraceae</taxon>
        <taxon>Bombella</taxon>
    </lineage>
</organism>
<dbReference type="RefSeq" id="WP_143813606.1">
    <property type="nucleotide sequence ID" value="NZ_JANIDW010000002.1"/>
</dbReference>
<gene>
    <name evidence="2" type="ORF">NQF64_06075</name>
</gene>
<evidence type="ECO:0000313" key="3">
    <source>
        <dbReference type="Proteomes" id="UP001165648"/>
    </source>
</evidence>
<proteinExistence type="predicted"/>